<dbReference type="EMBL" id="CAAALY010023024">
    <property type="protein sequence ID" value="VEL14984.1"/>
    <property type="molecule type" value="Genomic_DNA"/>
</dbReference>
<keyword evidence="2" id="KW-1185">Reference proteome</keyword>
<accession>A0A448WLT7</accession>
<proteinExistence type="predicted"/>
<gene>
    <name evidence="1" type="ORF">PXEA_LOCUS8424</name>
</gene>
<comment type="caution">
    <text evidence="1">The sequence shown here is derived from an EMBL/GenBank/DDBJ whole genome shotgun (WGS) entry which is preliminary data.</text>
</comment>
<dbReference type="AlphaFoldDB" id="A0A448WLT7"/>
<dbReference type="Proteomes" id="UP000784294">
    <property type="component" value="Unassembled WGS sequence"/>
</dbReference>
<sequence length="147" mass="16569">MDVSAVIRVCTSKSADRRVWSGRLVRAGRRNVNCLVGDQGSLSYSQATPCLTDKLSLRNSMSLTDLQQCNPKDYVFFTGLAFYDRLQALLRLSFDLATANAAVEKDKRGERRQKCTREFVHFLNEADKCILTNPIRTVLEYAGITIN</sequence>
<reference evidence="1" key="1">
    <citation type="submission" date="2018-11" db="EMBL/GenBank/DDBJ databases">
        <authorList>
            <consortium name="Pathogen Informatics"/>
        </authorList>
    </citation>
    <scope>NUCLEOTIDE SEQUENCE</scope>
</reference>
<evidence type="ECO:0000313" key="1">
    <source>
        <dbReference type="EMBL" id="VEL14984.1"/>
    </source>
</evidence>
<name>A0A448WLT7_9PLAT</name>
<protein>
    <submittedName>
        <fullName evidence="1">Uncharacterized protein</fullName>
    </submittedName>
</protein>
<evidence type="ECO:0000313" key="2">
    <source>
        <dbReference type="Proteomes" id="UP000784294"/>
    </source>
</evidence>
<organism evidence="1 2">
    <name type="scientific">Protopolystoma xenopodis</name>
    <dbReference type="NCBI Taxonomy" id="117903"/>
    <lineage>
        <taxon>Eukaryota</taxon>
        <taxon>Metazoa</taxon>
        <taxon>Spiralia</taxon>
        <taxon>Lophotrochozoa</taxon>
        <taxon>Platyhelminthes</taxon>
        <taxon>Monogenea</taxon>
        <taxon>Polyopisthocotylea</taxon>
        <taxon>Polystomatidea</taxon>
        <taxon>Polystomatidae</taxon>
        <taxon>Protopolystoma</taxon>
    </lineage>
</organism>